<evidence type="ECO:0000256" key="1">
    <source>
        <dbReference type="ARBA" id="ARBA00004429"/>
    </source>
</evidence>
<dbReference type="AlphaFoldDB" id="A0A2P7S0T6"/>
<keyword evidence="5 8" id="KW-0812">Transmembrane</keyword>
<keyword evidence="11" id="KW-1185">Reference proteome</keyword>
<dbReference type="PANTHER" id="PTHR30614:SF21">
    <property type="entry name" value="AMINO ACID ABC TRANSPORTER PERMEASE"/>
    <property type="match status" value="1"/>
</dbReference>
<evidence type="ECO:0000256" key="3">
    <source>
        <dbReference type="ARBA" id="ARBA00022448"/>
    </source>
</evidence>
<dbReference type="OrthoDB" id="9809799at2"/>
<comment type="caution">
    <text evidence="10">The sequence shown here is derived from an EMBL/GenBank/DDBJ whole genome shotgun (WGS) entry which is preliminary data.</text>
</comment>
<feature type="transmembrane region" description="Helical" evidence="8">
    <location>
        <begin position="190"/>
        <end position="212"/>
    </location>
</feature>
<feature type="domain" description="ABC transmembrane type-1" evidence="9">
    <location>
        <begin position="59"/>
        <end position="251"/>
    </location>
</feature>
<dbReference type="InterPro" id="IPR043429">
    <property type="entry name" value="ArtM/GltK/GlnP/TcyL/YhdX-like"/>
</dbReference>
<dbReference type="InterPro" id="IPR000515">
    <property type="entry name" value="MetI-like"/>
</dbReference>
<evidence type="ECO:0000256" key="4">
    <source>
        <dbReference type="ARBA" id="ARBA00022475"/>
    </source>
</evidence>
<dbReference type="EMBL" id="PXYL01000020">
    <property type="protein sequence ID" value="PSJ56052.1"/>
    <property type="molecule type" value="Genomic_DNA"/>
</dbReference>
<dbReference type="RefSeq" id="WP_106726783.1">
    <property type="nucleotide sequence ID" value="NZ_PXYL01000020.1"/>
</dbReference>
<dbReference type="InterPro" id="IPR035906">
    <property type="entry name" value="MetI-like_sf"/>
</dbReference>
<proteinExistence type="inferred from homology"/>
<gene>
    <name evidence="10" type="ORF">C7I85_25315</name>
</gene>
<dbReference type="SUPFAM" id="SSF161098">
    <property type="entry name" value="MetI-like"/>
    <property type="match status" value="1"/>
</dbReference>
<dbReference type="GO" id="GO:0043190">
    <property type="term" value="C:ATP-binding cassette (ABC) transporter complex"/>
    <property type="evidence" value="ECO:0007669"/>
    <property type="project" value="InterPro"/>
</dbReference>
<dbReference type="PROSITE" id="PS50928">
    <property type="entry name" value="ABC_TM1"/>
    <property type="match status" value="1"/>
</dbReference>
<feature type="transmembrane region" description="Helical" evidence="8">
    <location>
        <begin position="58"/>
        <end position="82"/>
    </location>
</feature>
<evidence type="ECO:0000313" key="10">
    <source>
        <dbReference type="EMBL" id="PSJ56052.1"/>
    </source>
</evidence>
<accession>A0A2P7S0T6</accession>
<dbReference type="PANTHER" id="PTHR30614">
    <property type="entry name" value="MEMBRANE COMPONENT OF AMINO ACID ABC TRANSPORTER"/>
    <property type="match status" value="1"/>
</dbReference>
<keyword evidence="4" id="KW-1003">Cell membrane</keyword>
<dbReference type="GO" id="GO:0006865">
    <property type="term" value="P:amino acid transport"/>
    <property type="evidence" value="ECO:0007669"/>
    <property type="project" value="TreeGrafter"/>
</dbReference>
<dbReference type="CDD" id="cd06261">
    <property type="entry name" value="TM_PBP2"/>
    <property type="match status" value="1"/>
</dbReference>
<evidence type="ECO:0000259" key="9">
    <source>
        <dbReference type="PROSITE" id="PS50928"/>
    </source>
</evidence>
<evidence type="ECO:0000313" key="11">
    <source>
        <dbReference type="Proteomes" id="UP000240653"/>
    </source>
</evidence>
<dbReference type="Gene3D" id="1.10.3720.10">
    <property type="entry name" value="MetI-like"/>
    <property type="match status" value="1"/>
</dbReference>
<evidence type="ECO:0000256" key="5">
    <source>
        <dbReference type="ARBA" id="ARBA00022692"/>
    </source>
</evidence>
<dbReference type="InterPro" id="IPR010065">
    <property type="entry name" value="AA_ABC_transptr_permease_3TM"/>
</dbReference>
<comment type="similarity">
    <text evidence="2">Belongs to the binding-protein-dependent transport system permease family. HisMQ subfamily.</text>
</comment>
<reference evidence="10 11" key="1">
    <citation type="submission" date="2018-03" db="EMBL/GenBank/DDBJ databases">
        <title>The draft genome of Mesorhizobium soli JCM 19897.</title>
        <authorList>
            <person name="Li L."/>
            <person name="Liu L."/>
            <person name="Liang L."/>
            <person name="Wang T."/>
            <person name="Zhang X."/>
        </authorList>
    </citation>
    <scope>NUCLEOTIDE SEQUENCE [LARGE SCALE GENOMIC DNA]</scope>
    <source>
        <strain evidence="10 11">JCM 19897</strain>
    </source>
</reference>
<evidence type="ECO:0000256" key="2">
    <source>
        <dbReference type="ARBA" id="ARBA00010072"/>
    </source>
</evidence>
<dbReference type="GO" id="GO:0022857">
    <property type="term" value="F:transmembrane transporter activity"/>
    <property type="evidence" value="ECO:0007669"/>
    <property type="project" value="InterPro"/>
</dbReference>
<organism evidence="10 11">
    <name type="scientific">Pseudaminobacter soli</name>
    <name type="common">ex Li et al. 2025</name>
    <dbReference type="NCBI Taxonomy" id="1295366"/>
    <lineage>
        <taxon>Bacteria</taxon>
        <taxon>Pseudomonadati</taxon>
        <taxon>Pseudomonadota</taxon>
        <taxon>Alphaproteobacteria</taxon>
        <taxon>Hyphomicrobiales</taxon>
        <taxon>Phyllobacteriaceae</taxon>
        <taxon>Pseudaminobacter</taxon>
    </lineage>
</organism>
<protein>
    <submittedName>
        <fullName evidence="10">Polar amino acid ABC transporter permease</fullName>
    </submittedName>
</protein>
<keyword evidence="3 8" id="KW-0813">Transport</keyword>
<dbReference type="Proteomes" id="UP000240653">
    <property type="component" value="Unassembled WGS sequence"/>
</dbReference>
<comment type="subcellular location">
    <subcellularLocation>
        <location evidence="1">Cell inner membrane</location>
        <topology evidence="1">Multi-pass membrane protein</topology>
    </subcellularLocation>
    <subcellularLocation>
        <location evidence="8">Cell membrane</location>
        <topology evidence="8">Multi-pass membrane protein</topology>
    </subcellularLocation>
</comment>
<evidence type="ECO:0000256" key="7">
    <source>
        <dbReference type="ARBA" id="ARBA00023136"/>
    </source>
</evidence>
<dbReference type="NCBIfam" id="TIGR01726">
    <property type="entry name" value="HEQRo_perm_3TM"/>
    <property type="match status" value="1"/>
</dbReference>
<evidence type="ECO:0000256" key="6">
    <source>
        <dbReference type="ARBA" id="ARBA00022989"/>
    </source>
</evidence>
<name>A0A2P7S0T6_9HYPH</name>
<dbReference type="Pfam" id="PF00528">
    <property type="entry name" value="BPD_transp_1"/>
    <property type="match status" value="1"/>
</dbReference>
<feature type="transmembrane region" description="Helical" evidence="8">
    <location>
        <begin position="232"/>
        <end position="252"/>
    </location>
</feature>
<keyword evidence="7 8" id="KW-0472">Membrane</keyword>
<feature type="transmembrane region" description="Helical" evidence="8">
    <location>
        <begin position="130"/>
        <end position="150"/>
    </location>
</feature>
<keyword evidence="6 8" id="KW-1133">Transmembrane helix</keyword>
<sequence>MSKETTSATFGFFGVVAALLAVLLTLYGQGTGEALRVLFDRSSLLLTGSSNFSGFGGGFSANVIISVLSMAIALVCGFFLGGAMVSPNAMVRSVAVVFMNLLRSSPWLVVLYAMLYLLPFNVSIFGHHIFVSPFLKAVIGLSFPVTAYIAEAFRNGIHAVPDGQWESARALGYRRGQILRLIILPQAFPLMLPNLMTTYAMLFIGTSLVVVTGTSDVLSIGKTVIASDGDDYAAAVYLYILLLFFLFAYPLATWTRALERSLSKGK</sequence>
<feature type="transmembrane region" description="Helical" evidence="8">
    <location>
        <begin position="94"/>
        <end position="118"/>
    </location>
</feature>
<evidence type="ECO:0000256" key="8">
    <source>
        <dbReference type="RuleBase" id="RU363032"/>
    </source>
</evidence>